<dbReference type="PANTHER" id="PTHR37984:SF15">
    <property type="entry name" value="INTEGRASE CATALYTIC DOMAIN-CONTAINING PROTEIN"/>
    <property type="match status" value="1"/>
</dbReference>
<dbReference type="InterPro" id="IPR001584">
    <property type="entry name" value="Integrase_cat-core"/>
</dbReference>
<dbReference type="SUPFAM" id="SSF53098">
    <property type="entry name" value="Ribonuclease H-like"/>
    <property type="match status" value="1"/>
</dbReference>
<dbReference type="GO" id="GO:0003676">
    <property type="term" value="F:nucleic acid binding"/>
    <property type="evidence" value="ECO:0007669"/>
    <property type="project" value="InterPro"/>
</dbReference>
<sequence>MSGYCERVVCAGLTAEAACRCLLDWFKRFGPVPKWASDRGTHFKNQLLELLRKSYGSAHHFTTAYCPWANGTVEVVNRLLLKCLRAMLSELNLHISECPTVLPLVMYIVYRKQREYVAAVQASPENMHRTLTQEAGKRRSQYRDRRANKLSVYWRGPRRVVRALSDYIFEVQDLSVPFQVSQHHASRLRFYAASGQDTTEDFIAQATHGDGEHLVSKPHQCRLGQESHEPATIMFEDVPNLVEKFVMDQPAASTAHVMWKTLSDERPSIN</sequence>
<evidence type="ECO:0000313" key="2">
    <source>
        <dbReference type="EMBL" id="OWZ03860.1"/>
    </source>
</evidence>
<protein>
    <recommendedName>
        <fullName evidence="1">Integrase catalytic domain-containing protein</fullName>
    </recommendedName>
</protein>
<dbReference type="Proteomes" id="UP000198211">
    <property type="component" value="Unassembled WGS sequence"/>
</dbReference>
<reference evidence="3" key="1">
    <citation type="submission" date="2017-03" db="EMBL/GenBank/DDBJ databases">
        <title>Phytopthora megakarya and P. palmivora, two closely related causual agents of cacao black pod achieved similar genome size and gene model numbers by different mechanisms.</title>
        <authorList>
            <person name="Ali S."/>
            <person name="Shao J."/>
            <person name="Larry D.J."/>
            <person name="Kronmiller B."/>
            <person name="Shen D."/>
            <person name="Strem M.D."/>
            <person name="Melnick R.L."/>
            <person name="Guiltinan M.J."/>
            <person name="Tyler B.M."/>
            <person name="Meinhardt L.W."/>
            <person name="Bailey B.A."/>
        </authorList>
    </citation>
    <scope>NUCLEOTIDE SEQUENCE [LARGE SCALE GENOMIC DNA]</scope>
    <source>
        <strain evidence="3">zdho120</strain>
    </source>
</reference>
<dbReference type="InterPro" id="IPR012337">
    <property type="entry name" value="RNaseH-like_sf"/>
</dbReference>
<comment type="caution">
    <text evidence="2">The sequence shown here is derived from an EMBL/GenBank/DDBJ whole genome shotgun (WGS) entry which is preliminary data.</text>
</comment>
<dbReference type="Gene3D" id="3.30.420.10">
    <property type="entry name" value="Ribonuclease H-like superfamily/Ribonuclease H"/>
    <property type="match status" value="1"/>
</dbReference>
<dbReference type="AlphaFoldDB" id="A0A225VH81"/>
<dbReference type="PANTHER" id="PTHR37984">
    <property type="entry name" value="PROTEIN CBG26694"/>
    <property type="match status" value="1"/>
</dbReference>
<dbReference type="GO" id="GO:0015074">
    <property type="term" value="P:DNA integration"/>
    <property type="evidence" value="ECO:0007669"/>
    <property type="project" value="InterPro"/>
</dbReference>
<evidence type="ECO:0000313" key="3">
    <source>
        <dbReference type="Proteomes" id="UP000198211"/>
    </source>
</evidence>
<dbReference type="EMBL" id="NBNE01005284">
    <property type="protein sequence ID" value="OWZ03860.1"/>
    <property type="molecule type" value="Genomic_DNA"/>
</dbReference>
<dbReference type="InterPro" id="IPR036397">
    <property type="entry name" value="RNaseH_sf"/>
</dbReference>
<accession>A0A225VH81</accession>
<dbReference type="PROSITE" id="PS50994">
    <property type="entry name" value="INTEGRASE"/>
    <property type="match status" value="1"/>
</dbReference>
<feature type="domain" description="Integrase catalytic" evidence="1">
    <location>
        <begin position="1"/>
        <end position="132"/>
    </location>
</feature>
<gene>
    <name evidence="2" type="ORF">PHMEG_00024343</name>
</gene>
<evidence type="ECO:0000259" key="1">
    <source>
        <dbReference type="PROSITE" id="PS50994"/>
    </source>
</evidence>
<organism evidence="2 3">
    <name type="scientific">Phytophthora megakarya</name>
    <dbReference type="NCBI Taxonomy" id="4795"/>
    <lineage>
        <taxon>Eukaryota</taxon>
        <taxon>Sar</taxon>
        <taxon>Stramenopiles</taxon>
        <taxon>Oomycota</taxon>
        <taxon>Peronosporomycetes</taxon>
        <taxon>Peronosporales</taxon>
        <taxon>Peronosporaceae</taxon>
        <taxon>Phytophthora</taxon>
    </lineage>
</organism>
<dbReference type="OrthoDB" id="125883at2759"/>
<proteinExistence type="predicted"/>
<name>A0A225VH81_9STRA</name>
<keyword evidence="3" id="KW-1185">Reference proteome</keyword>
<dbReference type="InterPro" id="IPR050951">
    <property type="entry name" value="Retrovirus_Pol_polyprotein"/>
</dbReference>